<proteinExistence type="predicted"/>
<name>D6CYN2_9BACE</name>
<dbReference type="Proteomes" id="UP000008795">
    <property type="component" value="Chromosome"/>
</dbReference>
<dbReference type="HOGENOM" id="CLU_3285309_0_0_10"/>
<sequence length="40" mass="4784">MNYFTTEDSQKIHTEQMRLSEIQNKELQDKIAVINKNSEE</sequence>
<organism evidence="1 2">
    <name type="scientific">Bacteroides xylanisolvens XB1A</name>
    <dbReference type="NCBI Taxonomy" id="657309"/>
    <lineage>
        <taxon>Bacteria</taxon>
        <taxon>Pseudomonadati</taxon>
        <taxon>Bacteroidota</taxon>
        <taxon>Bacteroidia</taxon>
        <taxon>Bacteroidales</taxon>
        <taxon>Bacteroidaceae</taxon>
        <taxon>Bacteroides</taxon>
    </lineage>
</organism>
<evidence type="ECO:0000313" key="1">
    <source>
        <dbReference type="EMBL" id="CBK67284.1"/>
    </source>
</evidence>
<dbReference type="EMBL" id="FP929033">
    <property type="protein sequence ID" value="CBK67284.1"/>
    <property type="molecule type" value="Genomic_DNA"/>
</dbReference>
<evidence type="ECO:0000313" key="2">
    <source>
        <dbReference type="Proteomes" id="UP000008795"/>
    </source>
</evidence>
<gene>
    <name evidence="1" type="ORF">BXY_22090</name>
</gene>
<dbReference type="KEGG" id="bxy:BXY_22090"/>
<dbReference type="AlphaFoldDB" id="D6CYN2"/>
<accession>D6CYN2</accession>
<reference evidence="1 2" key="1">
    <citation type="submission" date="2010-03" db="EMBL/GenBank/DDBJ databases">
        <title>The genome sequence of Bacteriodes xylanisolvens XB1A.</title>
        <authorList>
            <consortium name="metaHIT consortium -- http://www.metahit.eu/"/>
            <person name="Pajon A."/>
            <person name="Turner K."/>
            <person name="Parkhill J."/>
            <person name="Bernalier A."/>
        </authorList>
    </citation>
    <scope>NUCLEOTIDE SEQUENCE [LARGE SCALE GENOMIC DNA]</scope>
    <source>
        <strain evidence="1 2">XB1A</strain>
    </source>
</reference>
<protein>
    <submittedName>
        <fullName evidence="1">Uncharacterized protein</fullName>
    </submittedName>
</protein>
<reference evidence="1 2" key="2">
    <citation type="submission" date="2010-03" db="EMBL/GenBank/DDBJ databases">
        <authorList>
            <person name="Pajon A."/>
        </authorList>
    </citation>
    <scope>NUCLEOTIDE SEQUENCE [LARGE SCALE GENOMIC DNA]</scope>
    <source>
        <strain evidence="1 2">XB1A</strain>
    </source>
</reference>
<dbReference type="PATRIC" id="fig|657309.4.peg.1006"/>